<evidence type="ECO:0000256" key="1">
    <source>
        <dbReference type="ARBA" id="ARBA00022729"/>
    </source>
</evidence>
<protein>
    <submittedName>
        <fullName evidence="4">TonB-dependent receptor</fullName>
    </submittedName>
</protein>
<dbReference type="Gene3D" id="2.60.40.1120">
    <property type="entry name" value="Carboxypeptidase-like, regulatory domain"/>
    <property type="match status" value="1"/>
</dbReference>
<evidence type="ECO:0000313" key="4">
    <source>
        <dbReference type="EMBL" id="WKN34095.1"/>
    </source>
</evidence>
<dbReference type="SUPFAM" id="SSF49464">
    <property type="entry name" value="Carboxypeptidase regulatory domain-like"/>
    <property type="match status" value="1"/>
</dbReference>
<keyword evidence="2" id="KW-0472">Membrane</keyword>
<dbReference type="PANTHER" id="PTHR30069:SF29">
    <property type="entry name" value="HEMOGLOBIN AND HEMOGLOBIN-HAPTOGLOBIN-BINDING PROTEIN 1-RELATED"/>
    <property type="match status" value="1"/>
</dbReference>
<reference evidence="4" key="1">
    <citation type="journal article" date="2023" name="Comput. Struct. Biotechnol. J.">
        <title>Discovery of a novel marine Bacteroidetes with a rich repertoire of carbohydrate-active enzymes.</title>
        <authorList>
            <person name="Chen B."/>
            <person name="Liu G."/>
            <person name="Chen Q."/>
            <person name="Wang H."/>
            <person name="Liu L."/>
            <person name="Tang K."/>
        </authorList>
    </citation>
    <scope>NUCLEOTIDE SEQUENCE</scope>
    <source>
        <strain evidence="4">TK19036</strain>
    </source>
</reference>
<dbReference type="GO" id="GO:0009279">
    <property type="term" value="C:cell outer membrane"/>
    <property type="evidence" value="ECO:0007669"/>
    <property type="project" value="UniProtKB-SubCell"/>
</dbReference>
<keyword evidence="2" id="KW-0813">Transport</keyword>
<dbReference type="Pfam" id="PF13715">
    <property type="entry name" value="CarbopepD_reg_2"/>
    <property type="match status" value="1"/>
</dbReference>
<proteinExistence type="inferred from homology"/>
<name>A0AA49GK93_9BACT</name>
<dbReference type="SUPFAM" id="SSF56935">
    <property type="entry name" value="Porins"/>
    <property type="match status" value="1"/>
</dbReference>
<sequence>MKNTQLLFLFTLSRQAFGSLLLLGLIAGCLLPASSVWAQSQTITGQVTALDTEETLPGVNIVVKGTTEGTITDLDGNYRLTVPQGADTLVFSSVGYTPEEVAIGNRTTIDMGMAPDIQNLSEVVVVGYGTQTKETITGAIGNITSEDLTKTPAVTTSGALVGRIQGITARQGDARPGGSTSLQIRNLGEPLFVIDGIPSDAGQFNNLGPNDIESISILKDGSAAIYGLRAANGVVLVTTKRGKAGEKAKINLSGYYGLQNFTRYPRPANAYQYLRARVESEVNLGRPAPADIPATELEKWRLGTEPGYQSFDYYDFVITPNVPQYYLNGNASGGSENATYFVSVSHLNQDAMIEDYNFNRTNFQSNIEVTLTDGLRIGTQLSGRIEDRHQVGVPGLDDYFNPFLSIFSMWPTERPYANDNPNYVNTTHNVNVNPATYTEDITGYIDDTWRAVKGNFYAQYDFDFGLSLKGTYSYSFANLDFDGFEYTYNTFTYNEDTDSYDITGGNQNPWRERRREDLIDRVGQFQASYNKRFGEHSISAVLGFERIDHQRHRQVVHTVPPNNYIPIMSFNDQDLLIDELNEEARQGYIGRVNYTYKDKYLLELLGRYDGSFLFPKENRYGFFPGVSAGWRITEEDFMQNVNFLSELKLRASYSYIGNERLFQDNAFVIAPYSYYAGYEFIPTAGGGAILDGQLIPGVDPRNPPITNFSWIDNITTNIGIDIGLFDGKLFGQFDIFERRREGLPAGRYDVRLPDEVGYPLPAENLETDAHRGIEGALTYSGKINDQILFKIGGNATLSRWRFLDRYKPRYGNSWDEYRTAAEDRWAWIQWGYEVVGQFESQEEIDNYAINNDLQGNRTQLPGDFKFKDVNGDGIINNMDERPIGYGLGRNPYLSFGLNGEVSYKGFSLSFNFAGAALQSYNRNWELRYPFPNNGTSPDYLFEDNWRRVDPYNPDSEWVSGTYPAIRNDWGHPNYSRSSTFWMVNIRYMRLRNLEIGYNLPRSILDRIGIDNLRVYANGTNLFSIDNTKQYGIDPEIVPENALVYPQQRLFNFGFNLTL</sequence>
<dbReference type="GO" id="GO:0044718">
    <property type="term" value="P:siderophore transmembrane transport"/>
    <property type="evidence" value="ECO:0007669"/>
    <property type="project" value="TreeGrafter"/>
</dbReference>
<dbReference type="InterPro" id="IPR008969">
    <property type="entry name" value="CarboxyPept-like_regulatory"/>
</dbReference>
<dbReference type="Pfam" id="PF07715">
    <property type="entry name" value="Plug"/>
    <property type="match status" value="1"/>
</dbReference>
<comment type="similarity">
    <text evidence="2">Belongs to the TonB-dependent receptor family.</text>
</comment>
<keyword evidence="2" id="KW-0998">Cell outer membrane</keyword>
<dbReference type="PROSITE" id="PS51257">
    <property type="entry name" value="PROKAR_LIPOPROTEIN"/>
    <property type="match status" value="1"/>
</dbReference>
<dbReference type="InterPro" id="IPR039426">
    <property type="entry name" value="TonB-dep_rcpt-like"/>
</dbReference>
<evidence type="ECO:0000259" key="3">
    <source>
        <dbReference type="Pfam" id="PF07715"/>
    </source>
</evidence>
<dbReference type="InterPro" id="IPR023996">
    <property type="entry name" value="TonB-dep_OMP_SusC/RagA"/>
</dbReference>
<dbReference type="InterPro" id="IPR012910">
    <property type="entry name" value="Plug_dom"/>
</dbReference>
<dbReference type="Gene3D" id="2.170.130.10">
    <property type="entry name" value="TonB-dependent receptor, plug domain"/>
    <property type="match status" value="1"/>
</dbReference>
<dbReference type="NCBIfam" id="TIGR04056">
    <property type="entry name" value="OMP_RagA_SusC"/>
    <property type="match status" value="1"/>
</dbReference>
<dbReference type="InterPro" id="IPR023997">
    <property type="entry name" value="TonB-dep_OMP_SusC/RagA_CS"/>
</dbReference>
<dbReference type="PROSITE" id="PS52016">
    <property type="entry name" value="TONB_DEPENDENT_REC_3"/>
    <property type="match status" value="1"/>
</dbReference>
<feature type="domain" description="TonB-dependent receptor plug" evidence="3">
    <location>
        <begin position="133"/>
        <end position="234"/>
    </location>
</feature>
<dbReference type="GO" id="GO:0015344">
    <property type="term" value="F:siderophore uptake transmembrane transporter activity"/>
    <property type="evidence" value="ECO:0007669"/>
    <property type="project" value="TreeGrafter"/>
</dbReference>
<keyword evidence="4" id="KW-0675">Receptor</keyword>
<accession>A0AA49GK93</accession>
<dbReference type="AlphaFoldDB" id="A0AA49GK93"/>
<gene>
    <name evidence="4" type="ORF">K4G66_17080</name>
</gene>
<comment type="subcellular location">
    <subcellularLocation>
        <location evidence="2">Cell outer membrane</location>
        <topology evidence="2">Multi-pass membrane protein</topology>
    </subcellularLocation>
</comment>
<dbReference type="NCBIfam" id="TIGR04057">
    <property type="entry name" value="SusC_RagA_signa"/>
    <property type="match status" value="1"/>
</dbReference>
<organism evidence="4">
    <name type="scientific">Roseihalotalea indica</name>
    <dbReference type="NCBI Taxonomy" id="2867963"/>
    <lineage>
        <taxon>Bacteria</taxon>
        <taxon>Pseudomonadati</taxon>
        <taxon>Bacteroidota</taxon>
        <taxon>Cytophagia</taxon>
        <taxon>Cytophagales</taxon>
        <taxon>Catalimonadaceae</taxon>
        <taxon>Roseihalotalea</taxon>
    </lineage>
</organism>
<keyword evidence="1" id="KW-0732">Signal</keyword>
<dbReference type="EMBL" id="CP120682">
    <property type="protein sequence ID" value="WKN34095.1"/>
    <property type="molecule type" value="Genomic_DNA"/>
</dbReference>
<dbReference type="PANTHER" id="PTHR30069">
    <property type="entry name" value="TONB-DEPENDENT OUTER MEMBRANE RECEPTOR"/>
    <property type="match status" value="1"/>
</dbReference>
<keyword evidence="2" id="KW-0812">Transmembrane</keyword>
<dbReference type="InterPro" id="IPR037066">
    <property type="entry name" value="Plug_dom_sf"/>
</dbReference>
<reference evidence="4" key="2">
    <citation type="journal article" date="2024" name="Antonie Van Leeuwenhoek">
        <title>Roseihalotalea indica gen. nov., sp. nov., a halophilic Bacteroidetes from mesopelagic Southwest Indian Ocean with higher carbohydrate metabolic potential.</title>
        <authorList>
            <person name="Chen B."/>
            <person name="Zhang M."/>
            <person name="Lin D."/>
            <person name="Ye J."/>
            <person name="Tang K."/>
        </authorList>
    </citation>
    <scope>NUCLEOTIDE SEQUENCE</scope>
    <source>
        <strain evidence="4">TK19036</strain>
    </source>
</reference>
<evidence type="ECO:0000256" key="2">
    <source>
        <dbReference type="PROSITE-ProRule" id="PRU01360"/>
    </source>
</evidence>
<keyword evidence="2" id="KW-1134">Transmembrane beta strand</keyword>